<reference evidence="1 2" key="1">
    <citation type="journal article" date="2019" name="Commun. Biol.">
        <title>The bagworm genome reveals a unique fibroin gene that provides high tensile strength.</title>
        <authorList>
            <person name="Kono N."/>
            <person name="Nakamura H."/>
            <person name="Ohtoshi R."/>
            <person name="Tomita M."/>
            <person name="Numata K."/>
            <person name="Arakawa K."/>
        </authorList>
    </citation>
    <scope>NUCLEOTIDE SEQUENCE [LARGE SCALE GENOMIC DNA]</scope>
</reference>
<dbReference type="OrthoDB" id="415597at2759"/>
<keyword evidence="2" id="KW-1185">Reference proteome</keyword>
<evidence type="ECO:0000313" key="1">
    <source>
        <dbReference type="EMBL" id="GBP42851.1"/>
    </source>
</evidence>
<dbReference type="Gene3D" id="2.60.40.10">
    <property type="entry name" value="Immunoglobulins"/>
    <property type="match status" value="2"/>
</dbReference>
<dbReference type="STRING" id="151549.A0A4C1VVP6"/>
<dbReference type="PANTHER" id="PTHR46127">
    <property type="entry name" value="CILIA- AND FLAGELLA-ASSOCIATED PROTEIN 65"/>
    <property type="match status" value="1"/>
</dbReference>
<gene>
    <name evidence="1" type="primary">CFAP65</name>
    <name evidence="1" type="ORF">EVAR_27204_1</name>
</gene>
<protein>
    <submittedName>
        <fullName evidence="1">Cilia-and flagella-associated protein 65</fullName>
    </submittedName>
</protein>
<dbReference type="EMBL" id="BGZK01000425">
    <property type="protein sequence ID" value="GBP42851.1"/>
    <property type="molecule type" value="Genomic_DNA"/>
</dbReference>
<keyword evidence="1" id="KW-0966">Cell projection</keyword>
<dbReference type="InterPro" id="IPR052614">
    <property type="entry name" value="CFAP65"/>
</dbReference>
<name>A0A4C1VVP6_EUMVA</name>
<proteinExistence type="predicted"/>
<dbReference type="AlphaFoldDB" id="A0A4C1VVP6"/>
<accession>A0A4C1VVP6</accession>
<sequence>MVPNQRLMMELEGGHRNSVIKRRNPIEFGLVFNDAKEKPVWYRLSAAYSVNSTDGMFRVCFVRSGPIEPGNRAAIKVSFRPTVPEQSFADHYIVDDTAGNSYLLTLMGKCKGPKVYLNRNKIVFSIHKNRNEQRKRDIRIINDSTVDTTYQWLLTGNGIGDFQISSETCGAIKAFESINFGITFNGIALGVHMEEFVCLVLNQEPLYLKVIATVLLSDDQSFDHRAHVFERSLGREYAYYPLMNNSLEHLKSVPIASVYDRYLDFGLGSTTDVTKNISQTLCVTNHGEVEGYMQWTPDPDNIFLVDPIALIIPPKESTLFTVRFRPKFNDRSFSYLMCGEYQQKVTDDDNKVKIKHQWFRLRVGILLGPCADLRAECGSSSSNGAGASGFYKFYINEQTRHAHEFQISSTDWNVGITFSGKAELGQVEFMSHGYNPATDAMYEFNPTVTGCVSHTIAYVHNQTRMPVHMRILNYVPWLGADDCGSIVLPPREVVQYRLWFFPDRPDQVYETVFTCSCVCLIDDKPVGGVTDLLVHVMGFSERAHLKTLPKSKNLLDVVVGEKVNFKFLLYNFCACEFTSTLFSTRIGMGDDHSKDVFEMESKTNALGPSSYCEVKCSVTPHGAGARQISIRFNVFYLNEHDQQIQFSPIHRAVFTLWYDGIYSTMQIKRTLATKCPMIFSNHCLWNSMNIKDLNKALEECRPKVPQTVELYAPDLYVGCGIVELTLVLGCVYAAPVEWRLRRRKLCDCQMVEVQIGTSLYEMRHDACPHRRLVELNPSEGIVTKDEPVLLCLEVNYSLEGKNTLCYELKMSHDRTLFINIHILAHKNLRGVLTALRRCVEMPQYLAVMDCGRVPINNLDPVIRIVWLYNPTATSVTWRLLQGARTDTGPLRCLLHFAAVSSLEKLAIPFSFLPTEMIDYEAEFYCTFGSQTLRMLVKGQGGLPNCWETRLDVPRYMEKLYRSACRRQVVYLSVEHITVPELTTHSLWRDLLAINNDTDHVMRFIWLPERVANMVNIVMSPCWGVVMPKSAQWVTVTVYTLQEPVTFTTTVACEILDLTLRKQYRQNEMLRKQKTEQYKQEFIITEKGTFYKDINDCPPYVLDLKKPQPSHLALSVAISSKGQRDGYTRMNINKMWEQTPPYDLLFTEINDTFKSEHSVAANNLAKTDVLRIIDNILW</sequence>
<dbReference type="InterPro" id="IPR013783">
    <property type="entry name" value="Ig-like_fold"/>
</dbReference>
<keyword evidence="1" id="KW-0282">Flagellum</keyword>
<keyword evidence="1" id="KW-0969">Cilium</keyword>
<evidence type="ECO:0000313" key="2">
    <source>
        <dbReference type="Proteomes" id="UP000299102"/>
    </source>
</evidence>
<organism evidence="1 2">
    <name type="scientific">Eumeta variegata</name>
    <name type="common">Bagworm moth</name>
    <name type="synonym">Eumeta japonica</name>
    <dbReference type="NCBI Taxonomy" id="151549"/>
    <lineage>
        <taxon>Eukaryota</taxon>
        <taxon>Metazoa</taxon>
        <taxon>Ecdysozoa</taxon>
        <taxon>Arthropoda</taxon>
        <taxon>Hexapoda</taxon>
        <taxon>Insecta</taxon>
        <taxon>Pterygota</taxon>
        <taxon>Neoptera</taxon>
        <taxon>Endopterygota</taxon>
        <taxon>Lepidoptera</taxon>
        <taxon>Glossata</taxon>
        <taxon>Ditrysia</taxon>
        <taxon>Tineoidea</taxon>
        <taxon>Psychidae</taxon>
        <taxon>Oiketicinae</taxon>
        <taxon>Eumeta</taxon>
    </lineage>
</organism>
<dbReference type="PANTHER" id="PTHR46127:SF1">
    <property type="entry name" value="CILIA- AND FLAGELLA-ASSOCIATED PROTEIN 65"/>
    <property type="match status" value="1"/>
</dbReference>
<comment type="caution">
    <text evidence="1">The sequence shown here is derived from an EMBL/GenBank/DDBJ whole genome shotgun (WGS) entry which is preliminary data.</text>
</comment>
<dbReference type="Proteomes" id="UP000299102">
    <property type="component" value="Unassembled WGS sequence"/>
</dbReference>